<proteinExistence type="predicted"/>
<gene>
    <name evidence="1" type="ORF">Patl1_04735</name>
</gene>
<evidence type="ECO:0000313" key="1">
    <source>
        <dbReference type="EMBL" id="KAJ0103562.1"/>
    </source>
</evidence>
<dbReference type="Proteomes" id="UP001164250">
    <property type="component" value="Chromosome 3"/>
</dbReference>
<organism evidence="1 2">
    <name type="scientific">Pistacia atlantica</name>
    <dbReference type="NCBI Taxonomy" id="434234"/>
    <lineage>
        <taxon>Eukaryota</taxon>
        <taxon>Viridiplantae</taxon>
        <taxon>Streptophyta</taxon>
        <taxon>Embryophyta</taxon>
        <taxon>Tracheophyta</taxon>
        <taxon>Spermatophyta</taxon>
        <taxon>Magnoliopsida</taxon>
        <taxon>eudicotyledons</taxon>
        <taxon>Gunneridae</taxon>
        <taxon>Pentapetalae</taxon>
        <taxon>rosids</taxon>
        <taxon>malvids</taxon>
        <taxon>Sapindales</taxon>
        <taxon>Anacardiaceae</taxon>
        <taxon>Pistacia</taxon>
    </lineage>
</organism>
<evidence type="ECO:0000313" key="2">
    <source>
        <dbReference type="Proteomes" id="UP001164250"/>
    </source>
</evidence>
<accession>A0ACC1BWX1</accession>
<protein>
    <submittedName>
        <fullName evidence="1">Uncharacterized protein</fullName>
    </submittedName>
</protein>
<name>A0ACC1BWX1_9ROSI</name>
<comment type="caution">
    <text evidence="1">The sequence shown here is derived from an EMBL/GenBank/DDBJ whole genome shotgun (WGS) entry which is preliminary data.</text>
</comment>
<reference evidence="2" key="1">
    <citation type="journal article" date="2023" name="G3 (Bethesda)">
        <title>Genome assembly and association tests identify interacting loci associated with vigor, precocity, and sex in interspecific pistachio rootstocks.</title>
        <authorList>
            <person name="Palmer W."/>
            <person name="Jacygrad E."/>
            <person name="Sagayaradj S."/>
            <person name="Cavanaugh K."/>
            <person name="Han R."/>
            <person name="Bertier L."/>
            <person name="Beede B."/>
            <person name="Kafkas S."/>
            <person name="Golino D."/>
            <person name="Preece J."/>
            <person name="Michelmore R."/>
        </authorList>
    </citation>
    <scope>NUCLEOTIDE SEQUENCE [LARGE SCALE GENOMIC DNA]</scope>
</reference>
<keyword evidence="2" id="KW-1185">Reference proteome</keyword>
<sequence>MRYMRDIVDNGLAVLKNHFLGKEIYIAAEIDEVRGEWAMYVLNFF</sequence>
<dbReference type="EMBL" id="CM047899">
    <property type="protein sequence ID" value="KAJ0103562.1"/>
    <property type="molecule type" value="Genomic_DNA"/>
</dbReference>